<name>A0ABQ8X3V5_9EUKA</name>
<evidence type="ECO:0000256" key="1">
    <source>
        <dbReference type="SAM" id="Phobius"/>
    </source>
</evidence>
<sequence length="629" mass="73352">MNKTDIYCYFLFLLYSVLLIVGVSLQNTRYVTFNNLFLTFSGFQFLFSYLWIFLKVLQTTFQMKSKALKQFLSDYLYSVHVVSVVICVGYWVVFLPMESQLNEYGYNITNPVPPFGWYYFLKTIMINVIPLLTLGVRVGSYQVAKYRFFMNFLAPGIFCLVYLWFTLIYWLFTRNFCYSVEYAFFPPYFVFAVLIYYFFMALVSLIVWVVCRRVARKRNWNLNDLENMLSDDEMESQQSSDQQQPLVDKSHIERNAQGFQRRYVPYWRIFLVLFLIFLIMTLVGIFVGLAKIKSDPLSKEKTTISTVTDGIIAEVNDKISQSGAENFKTRAVVPLGDDPAKDGALWLAGSVDLKNGWWLNQAAIKVTFPDDSYEIQIHTDDDGNMQKLIHLNDTENGKYLGISPASGVWNDGNTVMYFEWWQWEDNKLWKDHTRPIGLVEGAGSSMNFSRLVQPQFSFPIEPVLVLAHDDHFYSWFLHRPTVGSMNLYLARIKKEDLTSPEQEYEFWVGSGNWKKKISKQNVPPNLLGIIKQPAIMYNDYLKSWLMVHVGVLGLNAKLYLRTSQNIYGPWGTPFEIIHEDQNAFSQEYTIHNLVFHPELAEENGKTVYLSYCWEDDKSSIMKKIAFEKK</sequence>
<feature type="transmembrane region" description="Helical" evidence="1">
    <location>
        <begin position="37"/>
        <end position="54"/>
    </location>
</feature>
<keyword evidence="1" id="KW-0472">Membrane</keyword>
<feature type="transmembrane region" description="Helical" evidence="1">
    <location>
        <begin position="269"/>
        <end position="290"/>
    </location>
</feature>
<dbReference type="Proteomes" id="UP001150062">
    <property type="component" value="Unassembled WGS sequence"/>
</dbReference>
<feature type="transmembrane region" description="Helical" evidence="1">
    <location>
        <begin position="148"/>
        <end position="172"/>
    </location>
</feature>
<evidence type="ECO:0008006" key="4">
    <source>
        <dbReference type="Google" id="ProtNLM"/>
    </source>
</evidence>
<feature type="transmembrane region" description="Helical" evidence="1">
    <location>
        <begin position="75"/>
        <end position="97"/>
    </location>
</feature>
<evidence type="ECO:0000313" key="3">
    <source>
        <dbReference type="Proteomes" id="UP001150062"/>
    </source>
</evidence>
<evidence type="ECO:0000313" key="2">
    <source>
        <dbReference type="EMBL" id="KAJ6227242.1"/>
    </source>
</evidence>
<feature type="transmembrane region" description="Helical" evidence="1">
    <location>
        <begin position="117"/>
        <end position="136"/>
    </location>
</feature>
<protein>
    <recommendedName>
        <fullName evidence="4">DUF4185 domain-containing protein</fullName>
    </recommendedName>
</protein>
<keyword evidence="3" id="KW-1185">Reference proteome</keyword>
<reference evidence="2" key="1">
    <citation type="submission" date="2022-08" db="EMBL/GenBank/DDBJ databases">
        <title>Novel sulfate-reducing endosymbionts in the free-living metamonad Anaeramoeba.</title>
        <authorList>
            <person name="Jerlstrom-Hultqvist J."/>
            <person name="Cepicka I."/>
            <person name="Gallot-Lavallee L."/>
            <person name="Salas-Leiva D."/>
            <person name="Curtis B.A."/>
            <person name="Zahonova K."/>
            <person name="Pipaliya S."/>
            <person name="Dacks J."/>
            <person name="Roger A.J."/>
        </authorList>
    </citation>
    <scope>NUCLEOTIDE SEQUENCE</scope>
    <source>
        <strain evidence="2">Schooner1</strain>
    </source>
</reference>
<keyword evidence="1" id="KW-0812">Transmembrane</keyword>
<organism evidence="2 3">
    <name type="scientific">Anaeramoeba flamelloides</name>
    <dbReference type="NCBI Taxonomy" id="1746091"/>
    <lineage>
        <taxon>Eukaryota</taxon>
        <taxon>Metamonada</taxon>
        <taxon>Anaeramoebidae</taxon>
        <taxon>Anaeramoeba</taxon>
    </lineage>
</organism>
<feature type="transmembrane region" description="Helical" evidence="1">
    <location>
        <begin position="7"/>
        <end position="25"/>
    </location>
</feature>
<accession>A0ABQ8X3V5</accession>
<dbReference type="EMBL" id="JAOAOG010000337">
    <property type="protein sequence ID" value="KAJ6227242.1"/>
    <property type="molecule type" value="Genomic_DNA"/>
</dbReference>
<comment type="caution">
    <text evidence="2">The sequence shown here is derived from an EMBL/GenBank/DDBJ whole genome shotgun (WGS) entry which is preliminary data.</text>
</comment>
<feature type="transmembrane region" description="Helical" evidence="1">
    <location>
        <begin position="184"/>
        <end position="211"/>
    </location>
</feature>
<keyword evidence="1" id="KW-1133">Transmembrane helix</keyword>
<gene>
    <name evidence="2" type="ORF">M0813_10150</name>
</gene>
<proteinExistence type="predicted"/>